<accession>A0ABR4FCY5</accession>
<reference evidence="1 2" key="1">
    <citation type="submission" date="2024-03" db="EMBL/GenBank/DDBJ databases">
        <title>A high-quality draft genome sequence of Diaporthe vaccinii, a causative agent of upright dieback and viscid rot disease in cranberry plants.</title>
        <authorList>
            <person name="Sarrasin M."/>
            <person name="Lang B.F."/>
            <person name="Burger G."/>
        </authorList>
    </citation>
    <scope>NUCLEOTIDE SEQUENCE [LARGE SCALE GENOMIC DNA]</scope>
    <source>
        <strain evidence="1 2">IS7</strain>
    </source>
</reference>
<name>A0ABR4FCY5_9PEZI</name>
<comment type="caution">
    <text evidence="1">The sequence shown here is derived from an EMBL/GenBank/DDBJ whole genome shotgun (WGS) entry which is preliminary data.</text>
</comment>
<organism evidence="1 2">
    <name type="scientific">Diaporthe vaccinii</name>
    <dbReference type="NCBI Taxonomy" id="105482"/>
    <lineage>
        <taxon>Eukaryota</taxon>
        <taxon>Fungi</taxon>
        <taxon>Dikarya</taxon>
        <taxon>Ascomycota</taxon>
        <taxon>Pezizomycotina</taxon>
        <taxon>Sordariomycetes</taxon>
        <taxon>Sordariomycetidae</taxon>
        <taxon>Diaporthales</taxon>
        <taxon>Diaporthaceae</taxon>
        <taxon>Diaporthe</taxon>
        <taxon>Diaporthe eres species complex</taxon>
    </lineage>
</organism>
<evidence type="ECO:0000313" key="1">
    <source>
        <dbReference type="EMBL" id="KAL2292547.1"/>
    </source>
</evidence>
<keyword evidence="2" id="KW-1185">Reference proteome</keyword>
<proteinExistence type="predicted"/>
<evidence type="ECO:0000313" key="2">
    <source>
        <dbReference type="Proteomes" id="UP001600888"/>
    </source>
</evidence>
<dbReference type="Proteomes" id="UP001600888">
    <property type="component" value="Unassembled WGS sequence"/>
</dbReference>
<dbReference type="EMBL" id="JBAWTH010000003">
    <property type="protein sequence ID" value="KAL2292547.1"/>
    <property type="molecule type" value="Genomic_DNA"/>
</dbReference>
<sequence length="106" mass="11447">MRFPAGQLGNSGSAQSPVFFCLAQTFCTSRFAIYLESNNVQAIALPFSPHSNGTRPLWRARKTLPDDCDVIAMSAQLVPPLELPDCFLAPVVPPVVLSLSVDSGRQ</sequence>
<gene>
    <name evidence="1" type="ORF">FJTKL_09496</name>
</gene>
<protein>
    <submittedName>
        <fullName evidence="1">Uncharacterized protein</fullName>
    </submittedName>
</protein>